<dbReference type="SUPFAM" id="SSF54189">
    <property type="entry name" value="Ribosomal proteins S24e, L23 and L15e"/>
    <property type="match status" value="1"/>
</dbReference>
<dbReference type="PANTHER" id="PTHR12059">
    <property type="entry name" value="RIBOSOMAL PROTEIN L23-RELATED"/>
    <property type="match status" value="1"/>
</dbReference>
<dbReference type="InterPro" id="IPR013025">
    <property type="entry name" value="Ribosomal_uL23-like"/>
</dbReference>
<evidence type="ECO:0000256" key="4">
    <source>
        <dbReference type="ARBA" id="ARBA00039977"/>
    </source>
</evidence>
<dbReference type="GO" id="GO:0003735">
    <property type="term" value="F:structural constituent of ribosome"/>
    <property type="evidence" value="ECO:0007669"/>
    <property type="project" value="InterPro"/>
</dbReference>
<dbReference type="InterPro" id="IPR012677">
    <property type="entry name" value="Nucleotide-bd_a/b_plait_sf"/>
</dbReference>
<keyword evidence="3" id="KW-0687">Ribonucleoprotein</keyword>
<keyword evidence="2 5" id="KW-0689">Ribosomal protein</keyword>
<dbReference type="EMBL" id="LNZH02000144">
    <property type="protein sequence ID" value="OCB89963.1"/>
    <property type="molecule type" value="Genomic_DNA"/>
</dbReference>
<organism evidence="5 6">
    <name type="scientific">Sanghuangporus baumii</name>
    <name type="common">Phellinus baumii</name>
    <dbReference type="NCBI Taxonomy" id="108892"/>
    <lineage>
        <taxon>Eukaryota</taxon>
        <taxon>Fungi</taxon>
        <taxon>Dikarya</taxon>
        <taxon>Basidiomycota</taxon>
        <taxon>Agaricomycotina</taxon>
        <taxon>Agaricomycetes</taxon>
        <taxon>Hymenochaetales</taxon>
        <taxon>Hymenochaetaceae</taxon>
        <taxon>Sanghuangporus</taxon>
    </lineage>
</organism>
<comment type="similarity">
    <text evidence="1">Belongs to the universal ribosomal protein uL23 family.</text>
</comment>
<dbReference type="OrthoDB" id="275582at2759"/>
<evidence type="ECO:0000313" key="6">
    <source>
        <dbReference type="Proteomes" id="UP000757232"/>
    </source>
</evidence>
<evidence type="ECO:0000313" key="5">
    <source>
        <dbReference type="EMBL" id="OCB89963.1"/>
    </source>
</evidence>
<gene>
    <name evidence="5" type="ORF">A7U60_g2818</name>
</gene>
<dbReference type="GO" id="GO:0032543">
    <property type="term" value="P:mitochondrial translation"/>
    <property type="evidence" value="ECO:0007669"/>
    <property type="project" value="TreeGrafter"/>
</dbReference>
<dbReference type="PANTHER" id="PTHR12059:SF5">
    <property type="entry name" value="LARGE RIBOSOMAL SUBUNIT PROTEIN UL23M"/>
    <property type="match status" value="1"/>
</dbReference>
<name>A0A9Q5I1J4_SANBA</name>
<accession>A0A9Q5I1J4</accession>
<keyword evidence="6" id="KW-1185">Reference proteome</keyword>
<proteinExistence type="inferred from homology"/>
<dbReference type="Proteomes" id="UP000757232">
    <property type="component" value="Unassembled WGS sequence"/>
</dbReference>
<dbReference type="GO" id="GO:0005762">
    <property type="term" value="C:mitochondrial large ribosomal subunit"/>
    <property type="evidence" value="ECO:0007669"/>
    <property type="project" value="TreeGrafter"/>
</dbReference>
<comment type="caution">
    <text evidence="5">The sequence shown here is derived from an EMBL/GenBank/DDBJ whole genome shotgun (WGS) entry which is preliminary data.</text>
</comment>
<evidence type="ECO:0000256" key="3">
    <source>
        <dbReference type="ARBA" id="ARBA00023274"/>
    </source>
</evidence>
<dbReference type="InterPro" id="IPR012678">
    <property type="entry name" value="Ribosomal_uL23/eL15/eS24_sf"/>
</dbReference>
<protein>
    <recommendedName>
        <fullName evidence="4">Large ribosomal subunit protein uL23m</fullName>
    </recommendedName>
</protein>
<sequence length="290" mass="33814">MASWSRASLVLRGIRRSYATISSDSAAELAQAASTPLKIKERREKTVKDFARTPPKERHLALEEKRRLVRPPVRTKAERSRLRGVRVMRRADGSIGEQVVGQRIYLPNIIFTMIPNHTPPGRPYNPYEATFYIPNYLTKTDVRSYLHAIYGVECTYIRTDNYFMPMKHRKGAAIGRIEDKGNKKTHKRAVVGLKEPFCYPQMVEDMNGKDRWLRENAIEDTFRIKALEEAQKAVSVKFTTGARENNISALAQQWDSRKKIIRRLWERREERERATRDLARQLQEAREVEE</sequence>
<dbReference type="AlphaFoldDB" id="A0A9Q5I1J4"/>
<dbReference type="Gene3D" id="3.30.70.330">
    <property type="match status" value="1"/>
</dbReference>
<evidence type="ECO:0000256" key="2">
    <source>
        <dbReference type="ARBA" id="ARBA00022980"/>
    </source>
</evidence>
<reference evidence="5" key="1">
    <citation type="submission" date="2016-06" db="EMBL/GenBank/DDBJ databases">
        <title>Draft Genome sequence of the fungus Inonotus baumii.</title>
        <authorList>
            <person name="Zhu H."/>
            <person name="Lin W."/>
        </authorList>
    </citation>
    <scope>NUCLEOTIDE SEQUENCE</scope>
    <source>
        <strain evidence="5">821</strain>
    </source>
</reference>
<evidence type="ECO:0000256" key="1">
    <source>
        <dbReference type="ARBA" id="ARBA00006700"/>
    </source>
</evidence>